<gene>
    <name evidence="2" type="ORF">OJF2_37640</name>
</gene>
<dbReference type="SUPFAM" id="SSF54593">
    <property type="entry name" value="Glyoxalase/Bleomycin resistance protein/Dihydroxybiphenyl dioxygenase"/>
    <property type="match status" value="1"/>
</dbReference>
<dbReference type="PANTHER" id="PTHR33993">
    <property type="entry name" value="GLYOXALASE-RELATED"/>
    <property type="match status" value="1"/>
</dbReference>
<sequence>MEQVVGIGGVFFKARDPKALAAWYREHLGVPVEPGQTYGTFSSAAAEELTAWSTFPADTPYFGPGPSPFMVNYRVRDLDAMLAQLRAAGVPVDDRVEDYGFGRFGWATDPEGNRFELWEPRTPGQA</sequence>
<dbReference type="InterPro" id="IPR052164">
    <property type="entry name" value="Anthracycline_SecMetBiosynth"/>
</dbReference>
<evidence type="ECO:0000313" key="2">
    <source>
        <dbReference type="EMBL" id="QEH35217.1"/>
    </source>
</evidence>
<evidence type="ECO:0000313" key="3">
    <source>
        <dbReference type="Proteomes" id="UP000324233"/>
    </source>
</evidence>
<dbReference type="OrthoDB" id="9799428at2"/>
<dbReference type="EMBL" id="CP042997">
    <property type="protein sequence ID" value="QEH35217.1"/>
    <property type="molecule type" value="Genomic_DNA"/>
</dbReference>
<organism evidence="2 3">
    <name type="scientific">Aquisphaera giovannonii</name>
    <dbReference type="NCBI Taxonomy" id="406548"/>
    <lineage>
        <taxon>Bacteria</taxon>
        <taxon>Pseudomonadati</taxon>
        <taxon>Planctomycetota</taxon>
        <taxon>Planctomycetia</taxon>
        <taxon>Isosphaerales</taxon>
        <taxon>Isosphaeraceae</taxon>
        <taxon>Aquisphaera</taxon>
    </lineage>
</organism>
<dbReference type="RefSeq" id="WP_148595048.1">
    <property type="nucleotide sequence ID" value="NZ_CP042997.1"/>
</dbReference>
<dbReference type="KEGG" id="agv:OJF2_37640"/>
<keyword evidence="3" id="KW-1185">Reference proteome</keyword>
<feature type="domain" description="VOC" evidence="1">
    <location>
        <begin position="6"/>
        <end position="120"/>
    </location>
</feature>
<dbReference type="PANTHER" id="PTHR33993:SF5">
    <property type="entry name" value="GLYOXALASE"/>
    <property type="match status" value="1"/>
</dbReference>
<dbReference type="PROSITE" id="PS51819">
    <property type="entry name" value="VOC"/>
    <property type="match status" value="1"/>
</dbReference>
<evidence type="ECO:0000259" key="1">
    <source>
        <dbReference type="PROSITE" id="PS51819"/>
    </source>
</evidence>
<dbReference type="Pfam" id="PF18029">
    <property type="entry name" value="Glyoxalase_6"/>
    <property type="match status" value="1"/>
</dbReference>
<dbReference type="InterPro" id="IPR029068">
    <property type="entry name" value="Glyas_Bleomycin-R_OHBP_Dase"/>
</dbReference>
<dbReference type="AlphaFoldDB" id="A0A5B9W4P6"/>
<dbReference type="InterPro" id="IPR041581">
    <property type="entry name" value="Glyoxalase_6"/>
</dbReference>
<reference evidence="2 3" key="1">
    <citation type="submission" date="2019-08" db="EMBL/GenBank/DDBJ databases">
        <title>Deep-cultivation of Planctomycetes and their phenomic and genomic characterization uncovers novel biology.</title>
        <authorList>
            <person name="Wiegand S."/>
            <person name="Jogler M."/>
            <person name="Boedeker C."/>
            <person name="Pinto D."/>
            <person name="Vollmers J."/>
            <person name="Rivas-Marin E."/>
            <person name="Kohn T."/>
            <person name="Peeters S.H."/>
            <person name="Heuer A."/>
            <person name="Rast P."/>
            <person name="Oberbeckmann S."/>
            <person name="Bunk B."/>
            <person name="Jeske O."/>
            <person name="Meyerdierks A."/>
            <person name="Storesund J.E."/>
            <person name="Kallscheuer N."/>
            <person name="Luecker S."/>
            <person name="Lage O.M."/>
            <person name="Pohl T."/>
            <person name="Merkel B.J."/>
            <person name="Hornburger P."/>
            <person name="Mueller R.-W."/>
            <person name="Bruemmer F."/>
            <person name="Labrenz M."/>
            <person name="Spormann A.M."/>
            <person name="Op den Camp H."/>
            <person name="Overmann J."/>
            <person name="Amann R."/>
            <person name="Jetten M.S.M."/>
            <person name="Mascher T."/>
            <person name="Medema M.H."/>
            <person name="Devos D.P."/>
            <person name="Kaster A.-K."/>
            <person name="Ovreas L."/>
            <person name="Rohde M."/>
            <person name="Galperin M.Y."/>
            <person name="Jogler C."/>
        </authorList>
    </citation>
    <scope>NUCLEOTIDE SEQUENCE [LARGE SCALE GENOMIC DNA]</scope>
    <source>
        <strain evidence="2 3">OJF2</strain>
    </source>
</reference>
<dbReference type="InterPro" id="IPR037523">
    <property type="entry name" value="VOC_core"/>
</dbReference>
<dbReference type="CDD" id="cd06587">
    <property type="entry name" value="VOC"/>
    <property type="match status" value="1"/>
</dbReference>
<dbReference type="Proteomes" id="UP000324233">
    <property type="component" value="Chromosome"/>
</dbReference>
<dbReference type="Gene3D" id="3.10.180.10">
    <property type="entry name" value="2,3-Dihydroxybiphenyl 1,2-Dioxygenase, domain 1"/>
    <property type="match status" value="1"/>
</dbReference>
<name>A0A5B9W4P6_9BACT</name>
<protein>
    <submittedName>
        <fullName evidence="2">Glyoxalase-like domain protein</fullName>
    </submittedName>
</protein>
<accession>A0A5B9W4P6</accession>
<proteinExistence type="predicted"/>